<keyword evidence="10" id="KW-1015">Disulfide bond</keyword>
<evidence type="ECO:0000256" key="9">
    <source>
        <dbReference type="ARBA" id="ARBA00023136"/>
    </source>
</evidence>
<dbReference type="InterPro" id="IPR008972">
    <property type="entry name" value="Cupredoxin"/>
</dbReference>
<dbReference type="SUPFAM" id="SSF49503">
    <property type="entry name" value="Cupredoxins"/>
    <property type="match status" value="1"/>
</dbReference>
<keyword evidence="11" id="KW-0325">Glycoprotein</keyword>
<feature type="compositionally biased region" description="Low complexity" evidence="12">
    <location>
        <begin position="99"/>
        <end position="116"/>
    </location>
</feature>
<dbReference type="CDD" id="cd04216">
    <property type="entry name" value="Phytocyanin"/>
    <property type="match status" value="1"/>
</dbReference>
<gene>
    <name evidence="14" type="ORF">F0562_015728</name>
</gene>
<dbReference type="FunFam" id="2.60.40.420:FF:000067">
    <property type="entry name" value="Cupredoxin superfamily protein"/>
    <property type="match status" value="1"/>
</dbReference>
<proteinExistence type="predicted"/>
<keyword evidence="7" id="KW-1133">Transmembrane helix</keyword>
<dbReference type="InterPro" id="IPR003245">
    <property type="entry name" value="Phytocyanin_dom"/>
</dbReference>
<organism evidence="14 15">
    <name type="scientific">Nyssa sinensis</name>
    <dbReference type="NCBI Taxonomy" id="561372"/>
    <lineage>
        <taxon>Eukaryota</taxon>
        <taxon>Viridiplantae</taxon>
        <taxon>Streptophyta</taxon>
        <taxon>Embryophyta</taxon>
        <taxon>Tracheophyta</taxon>
        <taxon>Spermatophyta</taxon>
        <taxon>Magnoliopsida</taxon>
        <taxon>eudicotyledons</taxon>
        <taxon>Gunneridae</taxon>
        <taxon>Pentapetalae</taxon>
        <taxon>asterids</taxon>
        <taxon>Cornales</taxon>
        <taxon>Nyssaceae</taxon>
        <taxon>Nyssa</taxon>
    </lineage>
</organism>
<dbReference type="AlphaFoldDB" id="A0A5J4ZK62"/>
<dbReference type="Gene3D" id="2.60.40.420">
    <property type="entry name" value="Cupredoxins - blue copper proteins"/>
    <property type="match status" value="1"/>
</dbReference>
<keyword evidence="15" id="KW-1185">Reference proteome</keyword>
<protein>
    <recommendedName>
        <fullName evidence="13">Phytocyanin domain-containing protein</fullName>
    </recommendedName>
</protein>
<dbReference type="OrthoDB" id="687943at2759"/>
<comment type="subcellular location">
    <subcellularLocation>
        <location evidence="1">Membrane</location>
        <topology evidence="1">Single-pass type I membrane protein</topology>
    </subcellularLocation>
</comment>
<keyword evidence="5" id="KW-0732">Signal</keyword>
<sequence length="194" mass="20362">MDDFDYESWAKDKDFRVGDTLVFKYPAGVHTVFKVDENGYKNCIVPSNNDALTSGKDTVTLDKPGKQYFLCGVGMHCEKAGQKLQVDVNDGSSGNTEDAAAAAPTAAPTSAPSQSTNKAPSPDATESSSTGSPPKVADVGDSSDGAAAPSPTENSSNGLRKIGYQQPLAIMVAIVRAFGCLLIEIENVSNYYLA</sequence>
<evidence type="ECO:0000256" key="8">
    <source>
        <dbReference type="ARBA" id="ARBA00023008"/>
    </source>
</evidence>
<dbReference type="GO" id="GO:0009055">
    <property type="term" value="F:electron transfer activity"/>
    <property type="evidence" value="ECO:0007669"/>
    <property type="project" value="InterPro"/>
</dbReference>
<keyword evidence="4" id="KW-0479">Metal-binding</keyword>
<evidence type="ECO:0000256" key="2">
    <source>
        <dbReference type="ARBA" id="ARBA00022448"/>
    </source>
</evidence>
<dbReference type="PANTHER" id="PTHR33021:SF533">
    <property type="entry name" value="PHYTOCYANIN DOMAIN-CONTAINING PROTEIN"/>
    <property type="match status" value="1"/>
</dbReference>
<feature type="domain" description="Phytocyanin" evidence="13">
    <location>
        <begin position="1"/>
        <end position="90"/>
    </location>
</feature>
<dbReference type="Pfam" id="PF02298">
    <property type="entry name" value="Cu_bind_like"/>
    <property type="match status" value="1"/>
</dbReference>
<evidence type="ECO:0000313" key="14">
    <source>
        <dbReference type="EMBL" id="KAA8518389.1"/>
    </source>
</evidence>
<evidence type="ECO:0000256" key="3">
    <source>
        <dbReference type="ARBA" id="ARBA00022692"/>
    </source>
</evidence>
<keyword evidence="9" id="KW-0472">Membrane</keyword>
<feature type="compositionally biased region" description="Low complexity" evidence="12">
    <location>
        <begin position="136"/>
        <end position="151"/>
    </location>
</feature>
<dbReference type="InterPro" id="IPR039391">
    <property type="entry name" value="Phytocyanin-like"/>
</dbReference>
<dbReference type="GO" id="GO:0005886">
    <property type="term" value="C:plasma membrane"/>
    <property type="evidence" value="ECO:0007669"/>
    <property type="project" value="TreeGrafter"/>
</dbReference>
<keyword evidence="3" id="KW-0812">Transmembrane</keyword>
<evidence type="ECO:0000256" key="6">
    <source>
        <dbReference type="ARBA" id="ARBA00022982"/>
    </source>
</evidence>
<evidence type="ECO:0000256" key="11">
    <source>
        <dbReference type="ARBA" id="ARBA00023180"/>
    </source>
</evidence>
<evidence type="ECO:0000313" key="15">
    <source>
        <dbReference type="Proteomes" id="UP000325577"/>
    </source>
</evidence>
<keyword evidence="6" id="KW-0249">Electron transport</keyword>
<dbReference type="PROSITE" id="PS51485">
    <property type="entry name" value="PHYTOCYANIN"/>
    <property type="match status" value="1"/>
</dbReference>
<evidence type="ECO:0000259" key="13">
    <source>
        <dbReference type="PROSITE" id="PS51485"/>
    </source>
</evidence>
<evidence type="ECO:0000256" key="1">
    <source>
        <dbReference type="ARBA" id="ARBA00004479"/>
    </source>
</evidence>
<evidence type="ECO:0000256" key="4">
    <source>
        <dbReference type="ARBA" id="ARBA00022723"/>
    </source>
</evidence>
<evidence type="ECO:0000256" key="7">
    <source>
        <dbReference type="ARBA" id="ARBA00022989"/>
    </source>
</evidence>
<evidence type="ECO:0000256" key="5">
    <source>
        <dbReference type="ARBA" id="ARBA00022729"/>
    </source>
</evidence>
<evidence type="ECO:0000256" key="12">
    <source>
        <dbReference type="SAM" id="MobiDB-lite"/>
    </source>
</evidence>
<keyword evidence="2" id="KW-0813">Transport</keyword>
<accession>A0A5J4ZK62</accession>
<keyword evidence="8" id="KW-0186">Copper</keyword>
<name>A0A5J4ZK62_9ASTE</name>
<dbReference type="EMBL" id="CM018050">
    <property type="protein sequence ID" value="KAA8518389.1"/>
    <property type="molecule type" value="Genomic_DNA"/>
</dbReference>
<reference evidence="14 15" key="1">
    <citation type="submission" date="2019-09" db="EMBL/GenBank/DDBJ databases">
        <title>A chromosome-level genome assembly of the Chinese tupelo Nyssa sinensis.</title>
        <authorList>
            <person name="Yang X."/>
            <person name="Kang M."/>
            <person name="Yang Y."/>
            <person name="Xiong H."/>
            <person name="Wang M."/>
            <person name="Zhang Z."/>
            <person name="Wang Z."/>
            <person name="Wu H."/>
            <person name="Ma T."/>
            <person name="Liu J."/>
            <person name="Xi Z."/>
        </authorList>
    </citation>
    <scope>NUCLEOTIDE SEQUENCE [LARGE SCALE GENOMIC DNA]</scope>
    <source>
        <strain evidence="14">J267</strain>
        <tissue evidence="14">Leaf</tissue>
    </source>
</reference>
<dbReference type="Proteomes" id="UP000325577">
    <property type="component" value="Linkage Group LG7"/>
</dbReference>
<dbReference type="PANTHER" id="PTHR33021">
    <property type="entry name" value="BLUE COPPER PROTEIN"/>
    <property type="match status" value="1"/>
</dbReference>
<dbReference type="GO" id="GO:0009610">
    <property type="term" value="P:response to symbiotic fungus"/>
    <property type="evidence" value="ECO:0007669"/>
    <property type="project" value="UniProtKB-ARBA"/>
</dbReference>
<dbReference type="GO" id="GO:0046872">
    <property type="term" value="F:metal ion binding"/>
    <property type="evidence" value="ECO:0007669"/>
    <property type="project" value="UniProtKB-KW"/>
</dbReference>
<evidence type="ECO:0000256" key="10">
    <source>
        <dbReference type="ARBA" id="ARBA00023157"/>
    </source>
</evidence>
<feature type="region of interest" description="Disordered" evidence="12">
    <location>
        <begin position="88"/>
        <end position="159"/>
    </location>
</feature>